<keyword evidence="2" id="KW-1185">Reference proteome</keyword>
<dbReference type="AlphaFoldDB" id="A0A1S8WLT6"/>
<proteinExistence type="predicted"/>
<dbReference type="Proteomes" id="UP000243686">
    <property type="component" value="Unassembled WGS sequence"/>
</dbReference>
<evidence type="ECO:0000313" key="1">
    <source>
        <dbReference type="EMBL" id="OON15422.1"/>
    </source>
</evidence>
<feature type="non-terminal residue" evidence="1">
    <location>
        <position position="1"/>
    </location>
</feature>
<dbReference type="EMBL" id="KV904908">
    <property type="protein sequence ID" value="OON15422.1"/>
    <property type="molecule type" value="Genomic_DNA"/>
</dbReference>
<name>A0A1S8WLT6_OPIVI</name>
<sequence length="143" mass="15992">DLPQPEGGVQLTPTEIRIQPGRRVRLECRTDRPGPDLQVRFEDGRPVESDRRFVLSRPYPGYVIIEVPGGFDASTRRVVLDICAIFYSDVSDQLGTRKHLLSILTQVANPVRDDVPVGTAFLSDNSVTAYRIVRTGMTRGQKI</sequence>
<gene>
    <name evidence="1" type="ORF">X801_08777</name>
</gene>
<protein>
    <submittedName>
        <fullName evidence="1">Uncharacterized protein</fullName>
    </submittedName>
</protein>
<reference evidence="1 2" key="1">
    <citation type="submission" date="2015-03" db="EMBL/GenBank/DDBJ databases">
        <title>Draft genome of the nematode, Opisthorchis viverrini.</title>
        <authorList>
            <person name="Mitreva M."/>
        </authorList>
    </citation>
    <scope>NUCLEOTIDE SEQUENCE [LARGE SCALE GENOMIC DNA]</scope>
    <source>
        <strain evidence="1">Khon Kaen</strain>
    </source>
</reference>
<organism evidence="1 2">
    <name type="scientific">Opisthorchis viverrini</name>
    <name type="common">Southeast Asian liver fluke</name>
    <dbReference type="NCBI Taxonomy" id="6198"/>
    <lineage>
        <taxon>Eukaryota</taxon>
        <taxon>Metazoa</taxon>
        <taxon>Spiralia</taxon>
        <taxon>Lophotrochozoa</taxon>
        <taxon>Platyhelminthes</taxon>
        <taxon>Trematoda</taxon>
        <taxon>Digenea</taxon>
        <taxon>Opisthorchiida</taxon>
        <taxon>Opisthorchiata</taxon>
        <taxon>Opisthorchiidae</taxon>
        <taxon>Opisthorchis</taxon>
    </lineage>
</organism>
<evidence type="ECO:0000313" key="2">
    <source>
        <dbReference type="Proteomes" id="UP000243686"/>
    </source>
</evidence>
<accession>A0A1S8WLT6</accession>
<feature type="non-terminal residue" evidence="1">
    <location>
        <position position="143"/>
    </location>
</feature>